<reference evidence="10" key="1">
    <citation type="submission" date="2021-10" db="EMBL/GenBank/DDBJ databases">
        <title>Tropical sea cucumber genome reveals ecological adaptation and Cuvierian tubules defense mechanism.</title>
        <authorList>
            <person name="Chen T."/>
        </authorList>
    </citation>
    <scope>NUCLEOTIDE SEQUENCE</scope>
    <source>
        <strain evidence="10">Nanhai2018</strain>
        <tissue evidence="10">Muscle</tissue>
    </source>
</reference>
<dbReference type="InterPro" id="IPR007734">
    <property type="entry name" value="Heparan_SO4_2-O-STrfase"/>
</dbReference>
<name>A0A9Q1BLB6_HOLLE</name>
<dbReference type="EMBL" id="JAIZAY010000015">
    <property type="protein sequence ID" value="KAJ8028609.1"/>
    <property type="molecule type" value="Genomic_DNA"/>
</dbReference>
<dbReference type="OrthoDB" id="10019582at2759"/>
<feature type="domain" description="Sulfotransferase" evidence="9">
    <location>
        <begin position="45"/>
        <end position="162"/>
    </location>
</feature>
<evidence type="ECO:0000256" key="1">
    <source>
        <dbReference type="ARBA" id="ARBA00004323"/>
    </source>
</evidence>
<evidence type="ECO:0000313" key="10">
    <source>
        <dbReference type="EMBL" id="KAJ8028609.1"/>
    </source>
</evidence>
<dbReference type="Pfam" id="PF00685">
    <property type="entry name" value="Sulfotransfer_1"/>
    <property type="match status" value="1"/>
</dbReference>
<dbReference type="Gene3D" id="3.40.50.300">
    <property type="entry name" value="P-loop containing nucleotide triphosphate hydrolases"/>
    <property type="match status" value="1"/>
</dbReference>
<evidence type="ECO:0000256" key="5">
    <source>
        <dbReference type="ARBA" id="ARBA00022989"/>
    </source>
</evidence>
<sequence length="197" mass="23225">MVHFKNYRSLKKTPQTFESSELVDIQSEYVKNYKQHNGLVPKRQRLLFSAPQKCAGRTIYELIEYISNHSNSSVHRSSIMNLEREYPGIVNVSEVVPGVVREGIRTSMPLEFIYTHFSFVDFSKEDVNPTYISIVRDPLERLRSFYYFKRYGDTMHMTDQAKEWRLRIQKLNLSKNTMTTASVKEERSVLVKELAWN</sequence>
<dbReference type="Proteomes" id="UP001152320">
    <property type="component" value="Chromosome 15"/>
</dbReference>
<evidence type="ECO:0000256" key="2">
    <source>
        <dbReference type="ARBA" id="ARBA00022679"/>
    </source>
</evidence>
<dbReference type="InterPro" id="IPR000863">
    <property type="entry name" value="Sulfotransferase_dom"/>
</dbReference>
<gene>
    <name evidence="10" type="ORF">HOLleu_30900</name>
</gene>
<evidence type="ECO:0000256" key="7">
    <source>
        <dbReference type="ARBA" id="ARBA00023136"/>
    </source>
</evidence>
<dbReference type="GO" id="GO:0000139">
    <property type="term" value="C:Golgi membrane"/>
    <property type="evidence" value="ECO:0007669"/>
    <property type="project" value="UniProtKB-SubCell"/>
</dbReference>
<organism evidence="10 11">
    <name type="scientific">Holothuria leucospilota</name>
    <name type="common">Black long sea cucumber</name>
    <name type="synonym">Mertensiothuria leucospilota</name>
    <dbReference type="NCBI Taxonomy" id="206669"/>
    <lineage>
        <taxon>Eukaryota</taxon>
        <taxon>Metazoa</taxon>
        <taxon>Echinodermata</taxon>
        <taxon>Eleutherozoa</taxon>
        <taxon>Echinozoa</taxon>
        <taxon>Holothuroidea</taxon>
        <taxon>Aspidochirotacea</taxon>
        <taxon>Aspidochirotida</taxon>
        <taxon>Holothuriidae</taxon>
        <taxon>Holothuria</taxon>
    </lineage>
</organism>
<evidence type="ECO:0000256" key="3">
    <source>
        <dbReference type="ARBA" id="ARBA00022692"/>
    </source>
</evidence>
<protein>
    <submittedName>
        <fullName evidence="10">Heparan sulfate 2-O-sulfotransferase 1</fullName>
    </submittedName>
</protein>
<evidence type="ECO:0000259" key="9">
    <source>
        <dbReference type="Pfam" id="PF00685"/>
    </source>
</evidence>
<keyword evidence="3" id="KW-0812">Transmembrane</keyword>
<keyword evidence="11" id="KW-1185">Reference proteome</keyword>
<accession>A0A9Q1BLB6</accession>
<dbReference type="InterPro" id="IPR027417">
    <property type="entry name" value="P-loop_NTPase"/>
</dbReference>
<keyword evidence="5" id="KW-1133">Transmembrane helix</keyword>
<evidence type="ECO:0000313" key="11">
    <source>
        <dbReference type="Proteomes" id="UP001152320"/>
    </source>
</evidence>
<evidence type="ECO:0000256" key="8">
    <source>
        <dbReference type="ARBA" id="ARBA00023180"/>
    </source>
</evidence>
<comment type="caution">
    <text evidence="10">The sequence shown here is derived from an EMBL/GenBank/DDBJ whole genome shotgun (WGS) entry which is preliminary data.</text>
</comment>
<keyword evidence="8" id="KW-0325">Glycoprotein</keyword>
<comment type="subcellular location">
    <subcellularLocation>
        <location evidence="1">Golgi apparatus membrane</location>
        <topology evidence="1">Single-pass type II membrane protein</topology>
    </subcellularLocation>
</comment>
<keyword evidence="6" id="KW-0333">Golgi apparatus</keyword>
<dbReference type="GO" id="GO:0008146">
    <property type="term" value="F:sulfotransferase activity"/>
    <property type="evidence" value="ECO:0007669"/>
    <property type="project" value="InterPro"/>
</dbReference>
<evidence type="ECO:0000256" key="4">
    <source>
        <dbReference type="ARBA" id="ARBA00022968"/>
    </source>
</evidence>
<dbReference type="PANTHER" id="PTHR12129:SF15">
    <property type="entry name" value="URONYL 2-SULFOTRANSFERASE"/>
    <property type="match status" value="1"/>
</dbReference>
<keyword evidence="2" id="KW-0808">Transferase</keyword>
<keyword evidence="4" id="KW-0735">Signal-anchor</keyword>
<dbReference type="AlphaFoldDB" id="A0A9Q1BLB6"/>
<dbReference type="PANTHER" id="PTHR12129">
    <property type="entry name" value="HEPARAN SULFATE 2-O-SULFOTRANSFERASE"/>
    <property type="match status" value="1"/>
</dbReference>
<evidence type="ECO:0000256" key="6">
    <source>
        <dbReference type="ARBA" id="ARBA00023034"/>
    </source>
</evidence>
<keyword evidence="7" id="KW-0472">Membrane</keyword>
<proteinExistence type="predicted"/>
<dbReference type="SUPFAM" id="SSF52540">
    <property type="entry name" value="P-loop containing nucleoside triphosphate hydrolases"/>
    <property type="match status" value="1"/>
</dbReference>